<dbReference type="InterPro" id="IPR029058">
    <property type="entry name" value="AB_hydrolase_fold"/>
</dbReference>
<keyword evidence="4" id="KW-1185">Reference proteome</keyword>
<keyword evidence="1" id="KW-0378">Hydrolase</keyword>
<feature type="domain" description="Alpha/beta hydrolase fold-3" evidence="2">
    <location>
        <begin position="89"/>
        <end position="295"/>
    </location>
</feature>
<dbReference type="InterPro" id="IPR013094">
    <property type="entry name" value="AB_hydrolase_3"/>
</dbReference>
<evidence type="ECO:0000313" key="4">
    <source>
        <dbReference type="Proteomes" id="UP000622166"/>
    </source>
</evidence>
<dbReference type="PANTHER" id="PTHR48081:SF8">
    <property type="entry name" value="ALPHA_BETA HYDROLASE FOLD-3 DOMAIN-CONTAINING PROTEIN-RELATED"/>
    <property type="match status" value="1"/>
</dbReference>
<dbReference type="Proteomes" id="UP000622166">
    <property type="component" value="Unassembled WGS sequence"/>
</dbReference>
<dbReference type="PANTHER" id="PTHR48081">
    <property type="entry name" value="AB HYDROLASE SUPERFAMILY PROTEIN C4A8.06C"/>
    <property type="match status" value="1"/>
</dbReference>
<accession>A0A918UEX7</accession>
<dbReference type="EMBL" id="BMVW01000002">
    <property type="protein sequence ID" value="GGY98749.1"/>
    <property type="molecule type" value="Genomic_DNA"/>
</dbReference>
<protein>
    <submittedName>
        <fullName evidence="3">Lipase</fullName>
    </submittedName>
</protein>
<dbReference type="Gene3D" id="3.40.50.1820">
    <property type="entry name" value="alpha/beta hydrolase"/>
    <property type="match status" value="1"/>
</dbReference>
<reference evidence="3" key="1">
    <citation type="journal article" date="2014" name="Int. J. Syst. Evol. Microbiol.">
        <title>Complete genome sequence of Corynebacterium casei LMG S-19264T (=DSM 44701T), isolated from a smear-ripened cheese.</title>
        <authorList>
            <consortium name="US DOE Joint Genome Institute (JGI-PGF)"/>
            <person name="Walter F."/>
            <person name="Albersmeier A."/>
            <person name="Kalinowski J."/>
            <person name="Ruckert C."/>
        </authorList>
    </citation>
    <scope>NUCLEOTIDE SEQUENCE</scope>
    <source>
        <strain evidence="3">JCM 4815</strain>
    </source>
</reference>
<dbReference type="InterPro" id="IPR050300">
    <property type="entry name" value="GDXG_lipolytic_enzyme"/>
</dbReference>
<dbReference type="Pfam" id="PF07859">
    <property type="entry name" value="Abhydrolase_3"/>
    <property type="match status" value="1"/>
</dbReference>
<proteinExistence type="predicted"/>
<sequence>MPVYDRDTVPERVGRGTLDPELAAWLPTGPVLGADEPVADARRAHRVLGEVPLPSVGAVEHLVLDGPYGSLPVRVHTPTEAAGTPCGALVYLHGGGFTVGTLDEFELPLRIIAEGAGIKTYAVDYRRAPEFKFPTQLEENEHAVRWLFDHAGEQGVDPARIALGGDSAGGNMTCVLALRFRDGNGPALALQVPLFPETAFPADTPAASENRSGLYLESNGIFQMIRNLVRNTDDVRQPYITPLNAASHAGLPPTILVTNGFDPLRDVGHAYARALAAAGNDLTYVHHPDLTHGFPQFSHYSRACRRATEELAGLIRARLGRPASRTEG</sequence>
<dbReference type="RefSeq" id="WP_189856847.1">
    <property type="nucleotide sequence ID" value="NZ_BMVW01000002.1"/>
</dbReference>
<comment type="caution">
    <text evidence="3">The sequence shown here is derived from an EMBL/GenBank/DDBJ whole genome shotgun (WGS) entry which is preliminary data.</text>
</comment>
<dbReference type="GO" id="GO:0016787">
    <property type="term" value="F:hydrolase activity"/>
    <property type="evidence" value="ECO:0007669"/>
    <property type="project" value="UniProtKB-KW"/>
</dbReference>
<name>A0A918UEX7_9ACTN</name>
<dbReference type="AlphaFoldDB" id="A0A918UEX7"/>
<gene>
    <name evidence="3" type="primary">lipN</name>
    <name evidence="3" type="ORF">GCM10010365_16710</name>
</gene>
<reference evidence="3" key="2">
    <citation type="submission" date="2020-09" db="EMBL/GenBank/DDBJ databases">
        <authorList>
            <person name="Sun Q."/>
            <person name="Ohkuma M."/>
        </authorList>
    </citation>
    <scope>NUCLEOTIDE SEQUENCE</scope>
    <source>
        <strain evidence="3">JCM 4815</strain>
    </source>
</reference>
<evidence type="ECO:0000259" key="2">
    <source>
        <dbReference type="Pfam" id="PF07859"/>
    </source>
</evidence>
<dbReference type="SUPFAM" id="SSF53474">
    <property type="entry name" value="alpha/beta-Hydrolases"/>
    <property type="match status" value="1"/>
</dbReference>
<evidence type="ECO:0000256" key="1">
    <source>
        <dbReference type="ARBA" id="ARBA00022801"/>
    </source>
</evidence>
<evidence type="ECO:0000313" key="3">
    <source>
        <dbReference type="EMBL" id="GGY98749.1"/>
    </source>
</evidence>
<organism evidence="3 4">
    <name type="scientific">Streptomyces poonensis</name>
    <dbReference type="NCBI Taxonomy" id="68255"/>
    <lineage>
        <taxon>Bacteria</taxon>
        <taxon>Bacillati</taxon>
        <taxon>Actinomycetota</taxon>
        <taxon>Actinomycetes</taxon>
        <taxon>Kitasatosporales</taxon>
        <taxon>Streptomycetaceae</taxon>
        <taxon>Streptomyces</taxon>
    </lineage>
</organism>